<dbReference type="PRINTS" id="PR01345">
    <property type="entry name" value="CERVTRCPTASE"/>
</dbReference>
<dbReference type="Proteomes" id="UP001623348">
    <property type="component" value="Unassembled WGS sequence"/>
</dbReference>
<sequence>MGPDEMHPWVLRELVDEVGRPLSIIFEKSWQSSEVPADWKRGNITPIFKKGKKEDPGNYRLVSLISVPGKIMEQTLLETMLRHMENKEVIGDSQHSFTRGKSCLKNLVTFYDGVTASVHKGRATDVIYLDLCKAFDTVPHNILISKLERHGFDGWTTRWIRNWLDGRTQRVVVNSSMSKWRTVTSGAPQGSVLGPALFNIFVGDMDSGIECTLSKFADDTKLCGVVDTLEGRDAIQRDLDRLETRARVNPMKFNKAKCKVLHVGQHNPKHDYRLGEEWIESSPEKKDLGVLIDEKLNMSRQCALAAQKANCVLGCIKSRSREVMLPLYSALVRPHLEYCVQLWGPQYRRDMELLERVQRTATKLTGGMEHLSYEDRLRELGLFSLEKRRLQGDLIAAYQFLKGAYRKDGEGLFIRECSDRTRGDGFKLKEGRFRSDVRKKFFTVRVVRHWNRLPREVVDAPSMEVFKARLDGALGNVV</sequence>
<dbReference type="EMBL" id="BAAFJT010000004">
    <property type="protein sequence ID" value="GAB0188597.1"/>
    <property type="molecule type" value="Genomic_DNA"/>
</dbReference>
<dbReference type="SUPFAM" id="SSF56672">
    <property type="entry name" value="DNA/RNA polymerases"/>
    <property type="match status" value="1"/>
</dbReference>
<dbReference type="AlphaFoldDB" id="A0ABC9WU12"/>
<comment type="caution">
    <text evidence="2">The sequence shown here is derived from an EMBL/GenBank/DDBJ whole genome shotgun (WGS) entry which is preliminary data.</text>
</comment>
<dbReference type="PROSITE" id="PS50878">
    <property type="entry name" value="RT_POL"/>
    <property type="match status" value="1"/>
</dbReference>
<dbReference type="PANTHER" id="PTHR33332">
    <property type="entry name" value="REVERSE TRANSCRIPTASE DOMAIN-CONTAINING PROTEIN"/>
    <property type="match status" value="1"/>
</dbReference>
<gene>
    <name evidence="2" type="ORF">GRJ2_001325000</name>
</gene>
<name>A0ABC9WU12_GRUJA</name>
<organism evidence="2 3">
    <name type="scientific">Grus japonensis</name>
    <name type="common">Japanese crane</name>
    <name type="synonym">Red-crowned crane</name>
    <dbReference type="NCBI Taxonomy" id="30415"/>
    <lineage>
        <taxon>Eukaryota</taxon>
        <taxon>Metazoa</taxon>
        <taxon>Chordata</taxon>
        <taxon>Craniata</taxon>
        <taxon>Vertebrata</taxon>
        <taxon>Euteleostomi</taxon>
        <taxon>Archelosauria</taxon>
        <taxon>Archosauria</taxon>
        <taxon>Dinosauria</taxon>
        <taxon>Saurischia</taxon>
        <taxon>Theropoda</taxon>
        <taxon>Coelurosauria</taxon>
        <taxon>Aves</taxon>
        <taxon>Neognathae</taxon>
        <taxon>Neoaves</taxon>
        <taxon>Gruiformes</taxon>
        <taxon>Gruidae</taxon>
        <taxon>Grus</taxon>
    </lineage>
</organism>
<keyword evidence="3" id="KW-1185">Reference proteome</keyword>
<dbReference type="InterPro" id="IPR000477">
    <property type="entry name" value="RT_dom"/>
</dbReference>
<proteinExistence type="predicted"/>
<accession>A0ABC9WU12</accession>
<reference evidence="2 3" key="1">
    <citation type="submission" date="2024-06" db="EMBL/GenBank/DDBJ databases">
        <title>The draft genome of Grus japonensis, version 3.</title>
        <authorList>
            <person name="Nabeshima K."/>
            <person name="Suzuki S."/>
            <person name="Onuma M."/>
        </authorList>
    </citation>
    <scope>NUCLEOTIDE SEQUENCE [LARGE SCALE GENOMIC DNA]</scope>
    <source>
        <strain evidence="2 3">451A</strain>
    </source>
</reference>
<protein>
    <submittedName>
        <fullName evidence="2">Mitochondrial enolase superfamily member 1</fullName>
    </submittedName>
</protein>
<evidence type="ECO:0000313" key="2">
    <source>
        <dbReference type="EMBL" id="GAB0188597.1"/>
    </source>
</evidence>
<dbReference type="CDD" id="cd01650">
    <property type="entry name" value="RT_nLTR_like"/>
    <property type="match status" value="1"/>
</dbReference>
<dbReference type="Pfam" id="PF00078">
    <property type="entry name" value="RVT_1"/>
    <property type="match status" value="1"/>
</dbReference>
<evidence type="ECO:0000313" key="3">
    <source>
        <dbReference type="Proteomes" id="UP001623348"/>
    </source>
</evidence>
<dbReference type="InterPro" id="IPR043502">
    <property type="entry name" value="DNA/RNA_pol_sf"/>
</dbReference>
<feature type="domain" description="Reverse transcriptase" evidence="1">
    <location>
        <begin position="28"/>
        <end position="292"/>
    </location>
</feature>
<evidence type="ECO:0000259" key="1">
    <source>
        <dbReference type="PROSITE" id="PS50878"/>
    </source>
</evidence>